<comment type="caution">
    <text evidence="1">The sequence shown here is derived from an EMBL/GenBank/DDBJ whole genome shotgun (WGS) entry which is preliminary data.</text>
</comment>
<gene>
    <name evidence="1" type="ORF">FA95DRAFT_1556719</name>
</gene>
<reference evidence="1" key="1">
    <citation type="submission" date="2021-02" db="EMBL/GenBank/DDBJ databases">
        <authorList>
            <consortium name="DOE Joint Genome Institute"/>
            <person name="Ahrendt S."/>
            <person name="Looney B.P."/>
            <person name="Miyauchi S."/>
            <person name="Morin E."/>
            <person name="Drula E."/>
            <person name="Courty P.E."/>
            <person name="Chicoki N."/>
            <person name="Fauchery L."/>
            <person name="Kohler A."/>
            <person name="Kuo A."/>
            <person name="Labutti K."/>
            <person name="Pangilinan J."/>
            <person name="Lipzen A."/>
            <person name="Riley R."/>
            <person name="Andreopoulos W."/>
            <person name="He G."/>
            <person name="Johnson J."/>
            <person name="Barry K.W."/>
            <person name="Grigoriev I.V."/>
            <person name="Nagy L."/>
            <person name="Hibbett D."/>
            <person name="Henrissat B."/>
            <person name="Matheny P.B."/>
            <person name="Labbe J."/>
            <person name="Martin F."/>
        </authorList>
    </citation>
    <scope>NUCLEOTIDE SEQUENCE</scope>
    <source>
        <strain evidence="1">FP105234-sp</strain>
    </source>
</reference>
<protein>
    <submittedName>
        <fullName evidence="1">Uncharacterized protein</fullName>
    </submittedName>
</protein>
<dbReference type="Proteomes" id="UP000814033">
    <property type="component" value="Unassembled WGS sequence"/>
</dbReference>
<dbReference type="EMBL" id="MU275871">
    <property type="protein sequence ID" value="KAI0049626.1"/>
    <property type="molecule type" value="Genomic_DNA"/>
</dbReference>
<evidence type="ECO:0000313" key="1">
    <source>
        <dbReference type="EMBL" id="KAI0049626.1"/>
    </source>
</evidence>
<sequence>MFVVHAASLERLVSTSSTAQCPGRPRMPSQPCLPANLPFTSFIQREADALAPEALRKQPQTPSAPSPSALEDAMTSPLTDSYPPASDATPLGHPNSPSSFLARWSQKLKSEKRSSATGWADPEPWRILNAVENENLEYLAQIRDRAFPMLLHNIGRTSPLIHAMVVRKPQVEIFLLGCFSRYVNNLEEDDYLNPEIMTNLRLLKGNLYSAISRGNDLSITDLIPSYVQVLVMIEGNRWIKQTVAHVAEALRYGHERHPVARAESAVRSFADYQFGKSLFLAALEDFIANAAVDLLMMAAASIVRETIQGYPIPPANGFARDNNIYKQFSQVLFKNRDAIESRSTSRLRYQMRTLDEVLAGGSLSWSGKVKVLKERLDHPRVS</sequence>
<proteinExistence type="predicted"/>
<keyword evidence="2" id="KW-1185">Reference proteome</keyword>
<evidence type="ECO:0000313" key="2">
    <source>
        <dbReference type="Proteomes" id="UP000814033"/>
    </source>
</evidence>
<reference evidence="1" key="2">
    <citation type="journal article" date="2022" name="New Phytol.">
        <title>Evolutionary transition to the ectomycorrhizal habit in the genomes of a hyperdiverse lineage of mushroom-forming fungi.</title>
        <authorList>
            <person name="Looney B."/>
            <person name="Miyauchi S."/>
            <person name="Morin E."/>
            <person name="Drula E."/>
            <person name="Courty P.E."/>
            <person name="Kohler A."/>
            <person name="Kuo A."/>
            <person name="LaButti K."/>
            <person name="Pangilinan J."/>
            <person name="Lipzen A."/>
            <person name="Riley R."/>
            <person name="Andreopoulos W."/>
            <person name="He G."/>
            <person name="Johnson J."/>
            <person name="Nolan M."/>
            <person name="Tritt A."/>
            <person name="Barry K.W."/>
            <person name="Grigoriev I.V."/>
            <person name="Nagy L.G."/>
            <person name="Hibbett D."/>
            <person name="Henrissat B."/>
            <person name="Matheny P.B."/>
            <person name="Labbe J."/>
            <person name="Martin F.M."/>
        </authorList>
    </citation>
    <scope>NUCLEOTIDE SEQUENCE</scope>
    <source>
        <strain evidence="1">FP105234-sp</strain>
    </source>
</reference>
<accession>A0ACB8S0J7</accession>
<name>A0ACB8S0J7_9AGAM</name>
<organism evidence="1 2">
    <name type="scientific">Auriscalpium vulgare</name>
    <dbReference type="NCBI Taxonomy" id="40419"/>
    <lineage>
        <taxon>Eukaryota</taxon>
        <taxon>Fungi</taxon>
        <taxon>Dikarya</taxon>
        <taxon>Basidiomycota</taxon>
        <taxon>Agaricomycotina</taxon>
        <taxon>Agaricomycetes</taxon>
        <taxon>Russulales</taxon>
        <taxon>Auriscalpiaceae</taxon>
        <taxon>Auriscalpium</taxon>
    </lineage>
</organism>